<evidence type="ECO:0000313" key="8">
    <source>
        <dbReference type="Proteomes" id="UP000286990"/>
    </source>
</evidence>
<sequence length="413" mass="47575">MNNFKKLAIFGVLFILIYLGPVPVGPTTFSQFWKIPLFLFLIWQVLIIRNRRKPNFIKWSYARAGKNLVTANFSVSYFASIIDFVRYMMFPLMFEYALIKIKDLRNLDKILLGFAQFVVLSGIPFILGILETKAKDTVDYESFGTFSGMFQNSHGAAITTTTAVLILIAFLKAKSSIIKYTKLNYAITIFGIYLIYLTFVRTGYAMLAIGLLFLFLPKKFSIKQIATATLTIAILAIGFFYLLETNETFYNRIFDIRNGKQTAAGSGRLIFWQTAVELWYSGNLFEMLFGFGFDALVDKIKEATGIRVYAHNEIFTQLGQNGILGIVFFLGYLVSLFKFIWKRKNRPSYRLALSVYFLYLSLMLTQGGMWFELDVFMVLVYVKLEFEDMMFKKVNVLRKKRNIEEALTLADAR</sequence>
<feature type="transmembrane region" description="Helical" evidence="5">
    <location>
        <begin position="110"/>
        <end position="130"/>
    </location>
</feature>
<evidence type="ECO:0000256" key="2">
    <source>
        <dbReference type="ARBA" id="ARBA00022692"/>
    </source>
</evidence>
<protein>
    <submittedName>
        <fullName evidence="7">O-antigen ligase domain-containing protein</fullName>
    </submittedName>
</protein>
<dbReference type="InterPro" id="IPR051533">
    <property type="entry name" value="WaaL-like"/>
</dbReference>
<dbReference type="InterPro" id="IPR007016">
    <property type="entry name" value="O-antigen_ligase-rel_domated"/>
</dbReference>
<dbReference type="Proteomes" id="UP000286990">
    <property type="component" value="Unassembled WGS sequence"/>
</dbReference>
<feature type="transmembrane region" description="Helical" evidence="5">
    <location>
        <begin position="322"/>
        <end position="341"/>
    </location>
</feature>
<evidence type="ECO:0000256" key="4">
    <source>
        <dbReference type="ARBA" id="ARBA00023136"/>
    </source>
</evidence>
<dbReference type="PANTHER" id="PTHR37422">
    <property type="entry name" value="TEICHURONIC ACID BIOSYNTHESIS PROTEIN TUAE"/>
    <property type="match status" value="1"/>
</dbReference>
<proteinExistence type="predicted"/>
<evidence type="ECO:0000256" key="5">
    <source>
        <dbReference type="SAM" id="Phobius"/>
    </source>
</evidence>
<dbReference type="Pfam" id="PF04932">
    <property type="entry name" value="Wzy_C"/>
    <property type="match status" value="1"/>
</dbReference>
<comment type="caution">
    <text evidence="7">The sequence shown here is derived from an EMBL/GenBank/DDBJ whole genome shotgun (WGS) entry which is preliminary data.</text>
</comment>
<comment type="subcellular location">
    <subcellularLocation>
        <location evidence="1">Membrane</location>
        <topology evidence="1">Multi-pass membrane protein</topology>
    </subcellularLocation>
</comment>
<feature type="transmembrane region" description="Helical" evidence="5">
    <location>
        <begin position="151"/>
        <end position="171"/>
    </location>
</feature>
<dbReference type="RefSeq" id="WP_125222669.1">
    <property type="nucleotide sequence ID" value="NZ_QUSX01000002.1"/>
</dbReference>
<feature type="transmembrane region" description="Helical" evidence="5">
    <location>
        <begin position="7"/>
        <end position="25"/>
    </location>
</feature>
<feature type="transmembrane region" description="Helical" evidence="5">
    <location>
        <begin position="183"/>
        <end position="216"/>
    </location>
</feature>
<organism evidence="7 8">
    <name type="scientific">Maribacter algicola</name>
    <dbReference type="NCBI Taxonomy" id="2498892"/>
    <lineage>
        <taxon>Bacteria</taxon>
        <taxon>Pseudomonadati</taxon>
        <taxon>Bacteroidota</taxon>
        <taxon>Flavobacteriia</taxon>
        <taxon>Flavobacteriales</taxon>
        <taxon>Flavobacteriaceae</taxon>
        <taxon>Maribacter</taxon>
    </lineage>
</organism>
<feature type="transmembrane region" description="Helical" evidence="5">
    <location>
        <begin position="69"/>
        <end position="90"/>
    </location>
</feature>
<dbReference type="EMBL" id="QUSX01000002">
    <property type="protein sequence ID" value="RRQ47953.1"/>
    <property type="molecule type" value="Genomic_DNA"/>
</dbReference>
<accession>A0A3R8QY43</accession>
<keyword evidence="3 5" id="KW-1133">Transmembrane helix</keyword>
<dbReference type="GO" id="GO:0016020">
    <property type="term" value="C:membrane"/>
    <property type="evidence" value="ECO:0007669"/>
    <property type="project" value="UniProtKB-SubCell"/>
</dbReference>
<keyword evidence="4 5" id="KW-0472">Membrane</keyword>
<feature type="transmembrane region" description="Helical" evidence="5">
    <location>
        <begin position="225"/>
        <end position="243"/>
    </location>
</feature>
<evidence type="ECO:0000313" key="7">
    <source>
        <dbReference type="EMBL" id="RRQ47953.1"/>
    </source>
</evidence>
<dbReference type="PANTHER" id="PTHR37422:SF13">
    <property type="entry name" value="LIPOPOLYSACCHARIDE BIOSYNTHESIS PROTEIN PA4999-RELATED"/>
    <property type="match status" value="1"/>
</dbReference>
<reference evidence="8" key="1">
    <citation type="submission" date="2018-12" db="EMBL/GenBank/DDBJ databases">
        <title>Maribacter lutimaris sp. nov., isolated from marine sediment.</title>
        <authorList>
            <person name="Kim K.K."/>
        </authorList>
    </citation>
    <scope>NUCLEOTIDE SEQUENCE [LARGE SCALE GENOMIC DNA]</scope>
    <source>
        <strain evidence="8">PoM-212</strain>
    </source>
</reference>
<dbReference type="GO" id="GO:0016874">
    <property type="term" value="F:ligase activity"/>
    <property type="evidence" value="ECO:0007669"/>
    <property type="project" value="UniProtKB-KW"/>
</dbReference>
<evidence type="ECO:0000256" key="1">
    <source>
        <dbReference type="ARBA" id="ARBA00004141"/>
    </source>
</evidence>
<feature type="domain" description="O-antigen ligase-related" evidence="6">
    <location>
        <begin position="187"/>
        <end position="330"/>
    </location>
</feature>
<keyword evidence="8" id="KW-1185">Reference proteome</keyword>
<keyword evidence="2 5" id="KW-0812">Transmembrane</keyword>
<dbReference type="OrthoDB" id="1111565at2"/>
<gene>
    <name evidence="7" type="ORF">DZC72_09405</name>
</gene>
<evidence type="ECO:0000256" key="3">
    <source>
        <dbReference type="ARBA" id="ARBA00022989"/>
    </source>
</evidence>
<evidence type="ECO:0000259" key="6">
    <source>
        <dbReference type="Pfam" id="PF04932"/>
    </source>
</evidence>
<keyword evidence="7" id="KW-0436">Ligase</keyword>
<feature type="transmembrane region" description="Helical" evidence="5">
    <location>
        <begin position="353"/>
        <end position="382"/>
    </location>
</feature>
<name>A0A3R8QY43_9FLAO</name>
<dbReference type="AlphaFoldDB" id="A0A3R8QY43"/>